<dbReference type="EC" id="2.1.1.221" evidence="1"/>
<evidence type="ECO:0000313" key="7">
    <source>
        <dbReference type="EMBL" id="KAH9414583.1"/>
    </source>
</evidence>
<keyword evidence="4" id="KW-0949">S-adenosyl-L-methionine</keyword>
<evidence type="ECO:0000256" key="1">
    <source>
        <dbReference type="ARBA" id="ARBA00012797"/>
    </source>
</evidence>
<evidence type="ECO:0000256" key="2">
    <source>
        <dbReference type="ARBA" id="ARBA00022603"/>
    </source>
</evidence>
<proteinExistence type="predicted"/>
<reference evidence="7 8" key="1">
    <citation type="journal article" date="2018" name="J. Allergy Clin. Immunol.">
        <title>High-quality assembly of Dermatophagoides pteronyssinus genome and transcriptome reveals a wide range of novel allergens.</title>
        <authorList>
            <person name="Liu X.Y."/>
            <person name="Yang K.Y."/>
            <person name="Wang M.Q."/>
            <person name="Kwok J.S."/>
            <person name="Zeng X."/>
            <person name="Yang Z."/>
            <person name="Xiao X.J."/>
            <person name="Lau C.P."/>
            <person name="Li Y."/>
            <person name="Huang Z.M."/>
            <person name="Ba J.G."/>
            <person name="Yim A.K."/>
            <person name="Ouyang C.Y."/>
            <person name="Ngai S.M."/>
            <person name="Chan T.F."/>
            <person name="Leung E.L."/>
            <person name="Liu L."/>
            <person name="Liu Z.G."/>
            <person name="Tsui S.K."/>
        </authorList>
    </citation>
    <scope>NUCLEOTIDE SEQUENCE [LARGE SCALE GENOMIC DNA]</scope>
    <source>
        <strain evidence="7">Derp</strain>
    </source>
</reference>
<dbReference type="PROSITE" id="PS51675">
    <property type="entry name" value="SAM_MT_TRM10"/>
    <property type="match status" value="1"/>
</dbReference>
<evidence type="ECO:0000259" key="6">
    <source>
        <dbReference type="PROSITE" id="PS51675"/>
    </source>
</evidence>
<dbReference type="PANTHER" id="PTHR13563">
    <property type="entry name" value="TRNA (GUANINE-9-) METHYLTRANSFERASE"/>
    <property type="match status" value="1"/>
</dbReference>
<organism evidence="7 8">
    <name type="scientific">Dermatophagoides pteronyssinus</name>
    <name type="common">European house dust mite</name>
    <dbReference type="NCBI Taxonomy" id="6956"/>
    <lineage>
        <taxon>Eukaryota</taxon>
        <taxon>Metazoa</taxon>
        <taxon>Ecdysozoa</taxon>
        <taxon>Arthropoda</taxon>
        <taxon>Chelicerata</taxon>
        <taxon>Arachnida</taxon>
        <taxon>Acari</taxon>
        <taxon>Acariformes</taxon>
        <taxon>Sarcoptiformes</taxon>
        <taxon>Astigmata</taxon>
        <taxon>Psoroptidia</taxon>
        <taxon>Analgoidea</taxon>
        <taxon>Pyroglyphidae</taxon>
        <taxon>Dermatophagoidinae</taxon>
        <taxon>Dermatophagoides</taxon>
    </lineage>
</organism>
<dbReference type="GO" id="GO:0032259">
    <property type="term" value="P:methylation"/>
    <property type="evidence" value="ECO:0007669"/>
    <property type="project" value="UniProtKB-KW"/>
</dbReference>
<sequence>MFNMFIRKYSDLARAKRKLIQTEIEWLRYSEPASVPMNISLKNFNYLEQLIEMKKYRRLCWLDISNRARYRYLRQLRQIESFDGQALIEPICKAGIDRIRMRKQLSMIPFVSNIVFDVTFDNYMSSLECKNLAEQIIRIIYRNRHEFRTNWFNLHITGLSQSQSTVKFLNKFLDPSHRHNYPNVFFHNESFNELFHHEQIIYLSPHATDTIDQSITIDSDTVFIIGGIVDRRKIIELTVSKCKKLGIKTKRLPLNSDDSKQVKSLDDVVKIIHSKLLTNHQR</sequence>
<dbReference type="EMBL" id="NJHN03000107">
    <property type="protein sequence ID" value="KAH9414583.1"/>
    <property type="molecule type" value="Genomic_DNA"/>
</dbReference>
<evidence type="ECO:0000313" key="8">
    <source>
        <dbReference type="Proteomes" id="UP000887458"/>
    </source>
</evidence>
<accession>A0ABQ8IWB9</accession>
<reference evidence="7 8" key="2">
    <citation type="journal article" date="2022" name="Mol. Biol. Evol.">
        <title>Comparative Genomics Reveals Insights into the Divergent Evolution of Astigmatic Mites and Household Pest Adaptations.</title>
        <authorList>
            <person name="Xiong Q."/>
            <person name="Wan A.T."/>
            <person name="Liu X."/>
            <person name="Fung C.S."/>
            <person name="Xiao X."/>
            <person name="Malainual N."/>
            <person name="Hou J."/>
            <person name="Wang L."/>
            <person name="Wang M."/>
            <person name="Yang K.Y."/>
            <person name="Cui Y."/>
            <person name="Leung E.L."/>
            <person name="Nong W."/>
            <person name="Shin S.K."/>
            <person name="Au S.W."/>
            <person name="Jeong K.Y."/>
            <person name="Chew F.T."/>
            <person name="Hui J.H."/>
            <person name="Leung T.F."/>
            <person name="Tungtrongchitr A."/>
            <person name="Zhong N."/>
            <person name="Liu Z."/>
            <person name="Tsui S.K."/>
        </authorList>
    </citation>
    <scope>NUCLEOTIDE SEQUENCE [LARGE SCALE GENOMIC DNA]</scope>
    <source>
        <strain evidence="7">Derp</strain>
    </source>
</reference>
<comment type="caution">
    <text evidence="7">The sequence shown here is derived from an EMBL/GenBank/DDBJ whole genome shotgun (WGS) entry which is preliminary data.</text>
</comment>
<evidence type="ECO:0000256" key="5">
    <source>
        <dbReference type="ARBA" id="ARBA00048434"/>
    </source>
</evidence>
<keyword evidence="2 7" id="KW-0489">Methyltransferase</keyword>
<dbReference type="InterPro" id="IPR028564">
    <property type="entry name" value="MT_TRM10-typ"/>
</dbReference>
<dbReference type="PANTHER" id="PTHR13563:SF13">
    <property type="entry name" value="TRNA METHYLTRANSFERASE 10 HOMOLOG A"/>
    <property type="match status" value="1"/>
</dbReference>
<keyword evidence="8" id="KW-1185">Reference proteome</keyword>
<evidence type="ECO:0000256" key="4">
    <source>
        <dbReference type="ARBA" id="ARBA00022691"/>
    </source>
</evidence>
<comment type="catalytic activity">
    <reaction evidence="5">
        <text>guanosine(9) in tRNA + S-adenosyl-L-methionine = N(1)-methylguanosine(9) in tRNA + S-adenosyl-L-homocysteine + H(+)</text>
        <dbReference type="Rhea" id="RHEA:43156"/>
        <dbReference type="Rhea" id="RHEA-COMP:10367"/>
        <dbReference type="Rhea" id="RHEA-COMP:10368"/>
        <dbReference type="ChEBI" id="CHEBI:15378"/>
        <dbReference type="ChEBI" id="CHEBI:57856"/>
        <dbReference type="ChEBI" id="CHEBI:59789"/>
        <dbReference type="ChEBI" id="CHEBI:73542"/>
        <dbReference type="ChEBI" id="CHEBI:74269"/>
        <dbReference type="EC" id="2.1.1.221"/>
    </reaction>
</comment>
<dbReference type="InterPro" id="IPR038459">
    <property type="entry name" value="MT_TRM10-typ_sf"/>
</dbReference>
<dbReference type="GO" id="GO:0008168">
    <property type="term" value="F:methyltransferase activity"/>
    <property type="evidence" value="ECO:0007669"/>
    <property type="project" value="UniProtKB-KW"/>
</dbReference>
<dbReference type="InterPro" id="IPR007356">
    <property type="entry name" value="tRNA_m1G_MeTrfase_euk"/>
</dbReference>
<dbReference type="Proteomes" id="UP000887458">
    <property type="component" value="Unassembled WGS sequence"/>
</dbReference>
<evidence type="ECO:0000256" key="3">
    <source>
        <dbReference type="ARBA" id="ARBA00022679"/>
    </source>
</evidence>
<name>A0ABQ8IWB9_DERPT</name>
<protein>
    <recommendedName>
        <fullName evidence="1">tRNA (guanine(9)-N(1))-methyltransferase</fullName>
        <ecNumber evidence="1">2.1.1.221</ecNumber>
    </recommendedName>
</protein>
<keyword evidence="3" id="KW-0808">Transferase</keyword>
<feature type="domain" description="SAM-dependent MTase TRM10-type" evidence="6">
    <location>
        <begin position="100"/>
        <end position="282"/>
    </location>
</feature>
<gene>
    <name evidence="7" type="primary">TRMT10C_3</name>
    <name evidence="7" type="ORF">DERP_008779</name>
</gene>
<dbReference type="Gene3D" id="3.40.1280.30">
    <property type="match status" value="1"/>
</dbReference>